<comment type="caution">
    <text evidence="8">The sequence shown here is derived from an EMBL/GenBank/DDBJ whole genome shotgun (WGS) entry which is preliminary data.</text>
</comment>
<dbReference type="OrthoDB" id="10047996at2759"/>
<name>A0A9Q0N3Q1_9DIPT</name>
<evidence type="ECO:0000256" key="7">
    <source>
        <dbReference type="SAM" id="MobiDB-lite"/>
    </source>
</evidence>
<proteinExistence type="inferred from homology"/>
<dbReference type="PANTHER" id="PTHR15819">
    <property type="entry name" value="TRANSMEMBRANE PROTEIN FAM155"/>
    <property type="match status" value="1"/>
</dbReference>
<accession>A0A9Q0N3Q1</accession>
<evidence type="ECO:0000313" key="8">
    <source>
        <dbReference type="EMBL" id="KAJ6643038.1"/>
    </source>
</evidence>
<keyword evidence="4" id="KW-0472">Membrane</keyword>
<evidence type="ECO:0000256" key="6">
    <source>
        <dbReference type="ARBA" id="ARBA00029445"/>
    </source>
</evidence>
<keyword evidence="5" id="KW-0325">Glycoprotein</keyword>
<dbReference type="EMBL" id="WJQU01000002">
    <property type="protein sequence ID" value="KAJ6643038.1"/>
    <property type="molecule type" value="Genomic_DNA"/>
</dbReference>
<dbReference type="Proteomes" id="UP001151699">
    <property type="component" value="Chromosome B"/>
</dbReference>
<dbReference type="AlphaFoldDB" id="A0A9Q0N3Q1"/>
<evidence type="ECO:0000256" key="4">
    <source>
        <dbReference type="ARBA" id="ARBA00023136"/>
    </source>
</evidence>
<comment type="similarity">
    <text evidence="6">Belongs to the NALF family.</text>
</comment>
<dbReference type="PANTHER" id="PTHR15819:SF11">
    <property type="entry name" value="MID1, ISOFORM A"/>
    <property type="match status" value="1"/>
</dbReference>
<protein>
    <submittedName>
        <fullName evidence="8">Uncharacterized protein</fullName>
    </submittedName>
</protein>
<feature type="non-terminal residue" evidence="8">
    <location>
        <position position="1"/>
    </location>
</feature>
<sequence>MSWYFQEAYRRWVCSTLIPYFAEPDDIRQNLTIVNKNGNASSTTASSSTFSRSSRNVNDVKENVLTGLVDHEEDPILSRLLKRSRRKTETIRKRIRPCLSVCQTVEENCPYMLPGDRAPAHPTQYAGEPTFLCLDPNIPETGDQLAKSNHGPDNCCYRYCGSVKQGLCAYCDLPTNQTASKRDEYIVEPETCQNLPGPPSTLTQR</sequence>
<gene>
    <name evidence="8" type="ORF">Bhyg_07994</name>
</gene>
<organism evidence="8 9">
    <name type="scientific">Pseudolycoriella hygida</name>
    <dbReference type="NCBI Taxonomy" id="35572"/>
    <lineage>
        <taxon>Eukaryota</taxon>
        <taxon>Metazoa</taxon>
        <taxon>Ecdysozoa</taxon>
        <taxon>Arthropoda</taxon>
        <taxon>Hexapoda</taxon>
        <taxon>Insecta</taxon>
        <taxon>Pterygota</taxon>
        <taxon>Neoptera</taxon>
        <taxon>Endopterygota</taxon>
        <taxon>Diptera</taxon>
        <taxon>Nematocera</taxon>
        <taxon>Sciaroidea</taxon>
        <taxon>Sciaridae</taxon>
        <taxon>Pseudolycoriella</taxon>
    </lineage>
</organism>
<dbReference type="GO" id="GO:0098703">
    <property type="term" value="P:calcium ion import across plasma membrane"/>
    <property type="evidence" value="ECO:0007669"/>
    <property type="project" value="TreeGrafter"/>
</dbReference>
<keyword evidence="2" id="KW-0812">Transmembrane</keyword>
<comment type="subcellular location">
    <subcellularLocation>
        <location evidence="1">Membrane</location>
        <topology evidence="1">Multi-pass membrane protein</topology>
    </subcellularLocation>
</comment>
<evidence type="ECO:0000256" key="5">
    <source>
        <dbReference type="ARBA" id="ARBA00023180"/>
    </source>
</evidence>
<evidence type="ECO:0000256" key="3">
    <source>
        <dbReference type="ARBA" id="ARBA00022989"/>
    </source>
</evidence>
<evidence type="ECO:0000313" key="9">
    <source>
        <dbReference type="Proteomes" id="UP001151699"/>
    </source>
</evidence>
<evidence type="ECO:0000256" key="1">
    <source>
        <dbReference type="ARBA" id="ARBA00004141"/>
    </source>
</evidence>
<keyword evidence="9" id="KW-1185">Reference proteome</keyword>
<keyword evidence="3" id="KW-1133">Transmembrane helix</keyword>
<dbReference type="GO" id="GO:0015275">
    <property type="term" value="F:stretch-activated, monoatomic cation-selective, calcium channel activity"/>
    <property type="evidence" value="ECO:0007669"/>
    <property type="project" value="TreeGrafter"/>
</dbReference>
<reference evidence="8" key="1">
    <citation type="submission" date="2022-07" db="EMBL/GenBank/DDBJ databases">
        <authorList>
            <person name="Trinca V."/>
            <person name="Uliana J.V.C."/>
            <person name="Torres T.T."/>
            <person name="Ward R.J."/>
            <person name="Monesi N."/>
        </authorList>
    </citation>
    <scope>NUCLEOTIDE SEQUENCE</scope>
    <source>
        <strain evidence="8">HSMRA1968</strain>
        <tissue evidence="8">Whole embryos</tissue>
    </source>
</reference>
<evidence type="ECO:0000256" key="2">
    <source>
        <dbReference type="ARBA" id="ARBA00022692"/>
    </source>
</evidence>
<feature type="region of interest" description="Disordered" evidence="7">
    <location>
        <begin position="37"/>
        <end position="56"/>
    </location>
</feature>
<dbReference type="GO" id="GO:0005886">
    <property type="term" value="C:plasma membrane"/>
    <property type="evidence" value="ECO:0007669"/>
    <property type="project" value="TreeGrafter"/>
</dbReference>
<dbReference type="InterPro" id="IPR055288">
    <property type="entry name" value="NALCN_aux_factor_1/2"/>
</dbReference>
<feature type="compositionally biased region" description="Low complexity" evidence="7">
    <location>
        <begin position="40"/>
        <end position="55"/>
    </location>
</feature>